<dbReference type="eggNOG" id="COG2909">
    <property type="taxonomic scope" value="Bacteria"/>
</dbReference>
<keyword evidence="2" id="KW-1185">Reference proteome</keyword>
<proteinExistence type="predicted"/>
<protein>
    <submittedName>
        <fullName evidence="1">Uncharacterized protein</fullName>
    </submittedName>
</protein>
<comment type="caution">
    <text evidence="1">The sequence shown here is derived from an EMBL/GenBank/DDBJ whole genome shotgun (WGS) entry which is preliminary data.</text>
</comment>
<dbReference type="Proteomes" id="UP000010988">
    <property type="component" value="Unassembled WGS sequence"/>
</dbReference>
<gene>
    <name evidence="1" type="ORF">GOACH_56_00020</name>
</gene>
<dbReference type="EMBL" id="BANR01000056">
    <property type="protein sequence ID" value="GAC51143.1"/>
    <property type="molecule type" value="Genomic_DNA"/>
</dbReference>
<dbReference type="AlphaFoldDB" id="L7KTV7"/>
<evidence type="ECO:0000313" key="1">
    <source>
        <dbReference type="EMBL" id="GAC51143.1"/>
    </source>
</evidence>
<name>L7KTV7_9ACTN</name>
<accession>L7KTV7</accession>
<organism evidence="1 2">
    <name type="scientific">Gordonia aichiensis NBRC 108223</name>
    <dbReference type="NCBI Taxonomy" id="1220583"/>
    <lineage>
        <taxon>Bacteria</taxon>
        <taxon>Bacillati</taxon>
        <taxon>Actinomycetota</taxon>
        <taxon>Actinomycetes</taxon>
        <taxon>Mycobacteriales</taxon>
        <taxon>Gordoniaceae</taxon>
        <taxon>Gordonia</taxon>
    </lineage>
</organism>
<evidence type="ECO:0000313" key="2">
    <source>
        <dbReference type="Proteomes" id="UP000010988"/>
    </source>
</evidence>
<reference evidence="1 2" key="1">
    <citation type="submission" date="2012-12" db="EMBL/GenBank/DDBJ databases">
        <title>Whole genome shotgun sequence of Gordonia aichiensis NBRC 108223.</title>
        <authorList>
            <person name="Isaki-Nakamura S."/>
            <person name="Hosoyama A."/>
            <person name="Tsuchikane K."/>
            <person name="Ando Y."/>
            <person name="Baba S."/>
            <person name="Ohji S."/>
            <person name="Hamada M."/>
            <person name="Tamura T."/>
            <person name="Yamazoe A."/>
            <person name="Yamazaki S."/>
            <person name="Fujita N."/>
        </authorList>
    </citation>
    <scope>NUCLEOTIDE SEQUENCE [LARGE SCALE GENOMIC DNA]</scope>
    <source>
        <strain evidence="1 2">NBRC 108223</strain>
    </source>
</reference>
<sequence>MERLLAHSEDSALVWACVPGAYSLGRTGRIGEALKAAELGHRTQIELDAPMDWYPCMHRFYAPEAHVHAGWFARAEQISRAEYEAALVDWALEAQALFSCQRAKAVTDCGDPYSAIRRLRG</sequence>
<feature type="non-terminal residue" evidence="1">
    <location>
        <position position="121"/>
    </location>
</feature>